<dbReference type="Proteomes" id="UP001165092">
    <property type="component" value="Unassembled WGS sequence"/>
</dbReference>
<sequence>MRRSALVVPLLPLALMASACGAGPDETPEESAATPAVDASWEERTGSHGAVLPRLLLSDAGSGAVTVLDVNTGATAGTVEATGPARFATVTTDGGLAFLVQGDDDTVQLLDAGIRYEAHGEHSDPKHVEPAIVEGSIDVPTPSHVVTHDDHAAIFADGDAGVSLVHLDGEEAPAKLAAEAKVEAGDPHHGVSVPLGHDLVTSLGDADGERVGVQVLTEDGTVEETFEECPGLHGEFTPDDDTVLFGCADGVLKVHNDGGKWATTKIANPDDTEDAKVGTIRGRAGEEVVLGNYSDGAVVLIDTHDDSMTRVEVPGTVASIAWDPYWGTGLVLTTDGTLHTVDPESKELGASVQATDEFRTDSEDGGRAVVVAGENYVYLVNPTTRELVEVAVSGEGLAVERNKVLDFVPRDLAVVGLAALESPGHDDGHEEEHDHAEDEGHSHDDGHDHDH</sequence>
<feature type="region of interest" description="Disordered" evidence="1">
    <location>
        <begin position="421"/>
        <end position="451"/>
    </location>
</feature>
<feature type="signal peptide" evidence="2">
    <location>
        <begin position="1"/>
        <end position="19"/>
    </location>
</feature>
<protein>
    <recommendedName>
        <fullName evidence="5">Secreted protein</fullName>
    </recommendedName>
</protein>
<dbReference type="SUPFAM" id="SSF50998">
    <property type="entry name" value="Quinoprotein alcohol dehydrogenase-like"/>
    <property type="match status" value="1"/>
</dbReference>
<reference evidence="3" key="1">
    <citation type="submission" date="2023-02" db="EMBL/GenBank/DDBJ databases">
        <title>Nocardiopsis ansamitocini NBRC 112285.</title>
        <authorList>
            <person name="Ichikawa N."/>
            <person name="Sato H."/>
            <person name="Tonouchi N."/>
        </authorList>
    </citation>
    <scope>NUCLEOTIDE SEQUENCE</scope>
    <source>
        <strain evidence="3">NBRC 112285</strain>
    </source>
</reference>
<evidence type="ECO:0000313" key="4">
    <source>
        <dbReference type="Proteomes" id="UP001165092"/>
    </source>
</evidence>
<comment type="caution">
    <text evidence="3">The sequence shown here is derived from an EMBL/GenBank/DDBJ whole genome shotgun (WGS) entry which is preliminary data.</text>
</comment>
<dbReference type="InterPro" id="IPR015943">
    <property type="entry name" value="WD40/YVTN_repeat-like_dom_sf"/>
</dbReference>
<dbReference type="PROSITE" id="PS51257">
    <property type="entry name" value="PROKAR_LIPOPROTEIN"/>
    <property type="match status" value="1"/>
</dbReference>
<evidence type="ECO:0000256" key="2">
    <source>
        <dbReference type="SAM" id="SignalP"/>
    </source>
</evidence>
<dbReference type="AlphaFoldDB" id="A0A9W6P8S4"/>
<feature type="region of interest" description="Disordered" evidence="1">
    <location>
        <begin position="21"/>
        <end position="43"/>
    </location>
</feature>
<evidence type="ECO:0000313" key="3">
    <source>
        <dbReference type="EMBL" id="GLU49690.1"/>
    </source>
</evidence>
<feature type="chain" id="PRO_5040947766" description="Secreted protein" evidence="2">
    <location>
        <begin position="20"/>
        <end position="451"/>
    </location>
</feature>
<keyword evidence="2" id="KW-0732">Signal</keyword>
<name>A0A9W6P8S4_9ACTN</name>
<proteinExistence type="predicted"/>
<evidence type="ECO:0000256" key="1">
    <source>
        <dbReference type="SAM" id="MobiDB-lite"/>
    </source>
</evidence>
<dbReference type="RefSeq" id="WP_285761226.1">
    <property type="nucleotide sequence ID" value="NZ_BSQG01000008.1"/>
</dbReference>
<dbReference type="Gene3D" id="2.130.10.10">
    <property type="entry name" value="YVTN repeat-like/Quinoprotein amine dehydrogenase"/>
    <property type="match status" value="2"/>
</dbReference>
<dbReference type="EMBL" id="BSQG01000008">
    <property type="protein sequence ID" value="GLU49690.1"/>
    <property type="molecule type" value="Genomic_DNA"/>
</dbReference>
<evidence type="ECO:0008006" key="5">
    <source>
        <dbReference type="Google" id="ProtNLM"/>
    </source>
</evidence>
<gene>
    <name evidence="3" type="ORF">Nans01_40410</name>
</gene>
<accession>A0A9W6P8S4</accession>
<dbReference type="InterPro" id="IPR011047">
    <property type="entry name" value="Quinoprotein_ADH-like_sf"/>
</dbReference>
<feature type="compositionally biased region" description="Basic and acidic residues" evidence="1">
    <location>
        <begin position="423"/>
        <end position="451"/>
    </location>
</feature>
<organism evidence="3 4">
    <name type="scientific">Nocardiopsis ansamitocini</name>
    <dbReference type="NCBI Taxonomy" id="1670832"/>
    <lineage>
        <taxon>Bacteria</taxon>
        <taxon>Bacillati</taxon>
        <taxon>Actinomycetota</taxon>
        <taxon>Actinomycetes</taxon>
        <taxon>Streptosporangiales</taxon>
        <taxon>Nocardiopsidaceae</taxon>
        <taxon>Nocardiopsis</taxon>
    </lineage>
</organism>
<keyword evidence="4" id="KW-1185">Reference proteome</keyword>